<evidence type="ECO:0000256" key="3">
    <source>
        <dbReference type="ARBA" id="ARBA00022452"/>
    </source>
</evidence>
<keyword evidence="3 7" id="KW-1134">Transmembrane beta strand</keyword>
<proteinExistence type="inferred from homology"/>
<dbReference type="Gene3D" id="2.40.170.20">
    <property type="entry name" value="TonB-dependent receptor, beta-barrel domain"/>
    <property type="match status" value="1"/>
</dbReference>
<keyword evidence="2 7" id="KW-0813">Transport</keyword>
<evidence type="ECO:0000256" key="7">
    <source>
        <dbReference type="PROSITE-ProRule" id="PRU01360"/>
    </source>
</evidence>
<protein>
    <recommendedName>
        <fullName evidence="8">TonB-dependent receptor plug domain-containing protein</fullName>
    </recommendedName>
</protein>
<dbReference type="Gene3D" id="2.60.40.1120">
    <property type="entry name" value="Carboxypeptidase-like, regulatory domain"/>
    <property type="match status" value="1"/>
</dbReference>
<dbReference type="SUPFAM" id="SSF56935">
    <property type="entry name" value="Porins"/>
    <property type="match status" value="1"/>
</dbReference>
<dbReference type="NCBIfam" id="TIGR04057">
    <property type="entry name" value="SusC_RagA_signa"/>
    <property type="match status" value="1"/>
</dbReference>
<keyword evidence="6 7" id="KW-0998">Cell outer membrane</keyword>
<name>A0A1V9E9W6_9BACT</name>
<comment type="subcellular location">
    <subcellularLocation>
        <location evidence="1 7">Cell outer membrane</location>
        <topology evidence="1 7">Multi-pass membrane protein</topology>
    </subcellularLocation>
</comment>
<dbReference type="Proteomes" id="UP000192610">
    <property type="component" value="Unassembled WGS sequence"/>
</dbReference>
<evidence type="ECO:0000256" key="5">
    <source>
        <dbReference type="ARBA" id="ARBA00023136"/>
    </source>
</evidence>
<dbReference type="InterPro" id="IPR023997">
    <property type="entry name" value="TonB-dep_OMP_SusC/RagA_CS"/>
</dbReference>
<dbReference type="EMBL" id="LVXG01000056">
    <property type="protein sequence ID" value="OQP42889.1"/>
    <property type="molecule type" value="Genomic_DNA"/>
</dbReference>
<dbReference type="InterPro" id="IPR008969">
    <property type="entry name" value="CarboxyPept-like_regulatory"/>
</dbReference>
<dbReference type="Gene3D" id="2.170.130.10">
    <property type="entry name" value="TonB-dependent receptor, plug domain"/>
    <property type="match status" value="1"/>
</dbReference>
<dbReference type="RefSeq" id="WP_081203302.1">
    <property type="nucleotide sequence ID" value="NZ_FOCZ01000005.1"/>
</dbReference>
<evidence type="ECO:0000313" key="10">
    <source>
        <dbReference type="Proteomes" id="UP000192610"/>
    </source>
</evidence>
<evidence type="ECO:0000256" key="1">
    <source>
        <dbReference type="ARBA" id="ARBA00004571"/>
    </source>
</evidence>
<evidence type="ECO:0000256" key="6">
    <source>
        <dbReference type="ARBA" id="ARBA00023237"/>
    </source>
</evidence>
<dbReference type="GO" id="GO:0009279">
    <property type="term" value="C:cell outer membrane"/>
    <property type="evidence" value="ECO:0007669"/>
    <property type="project" value="UniProtKB-SubCell"/>
</dbReference>
<dbReference type="SUPFAM" id="SSF49464">
    <property type="entry name" value="Carboxypeptidase regulatory domain-like"/>
    <property type="match status" value="1"/>
</dbReference>
<dbReference type="Pfam" id="PF07715">
    <property type="entry name" value="Plug"/>
    <property type="match status" value="1"/>
</dbReference>
<feature type="domain" description="TonB-dependent receptor plug" evidence="8">
    <location>
        <begin position="121"/>
        <end position="227"/>
    </location>
</feature>
<dbReference type="Pfam" id="PF13715">
    <property type="entry name" value="CarbopepD_reg_2"/>
    <property type="match status" value="1"/>
</dbReference>
<dbReference type="STRING" id="354355.SAMN05660816_03087"/>
<dbReference type="NCBIfam" id="TIGR04056">
    <property type="entry name" value="OMP_RagA_SusC"/>
    <property type="match status" value="1"/>
</dbReference>
<gene>
    <name evidence="9" type="ORF">A4H97_12105</name>
</gene>
<evidence type="ECO:0000256" key="4">
    <source>
        <dbReference type="ARBA" id="ARBA00022692"/>
    </source>
</evidence>
<dbReference type="AlphaFoldDB" id="A0A1V9E9W6"/>
<dbReference type="InterPro" id="IPR012910">
    <property type="entry name" value="Plug_dom"/>
</dbReference>
<comment type="caution">
    <text evidence="9">The sequence shown here is derived from an EMBL/GenBank/DDBJ whole genome shotgun (WGS) entry which is preliminary data.</text>
</comment>
<comment type="similarity">
    <text evidence="7">Belongs to the TonB-dependent receptor family.</text>
</comment>
<evidence type="ECO:0000313" key="9">
    <source>
        <dbReference type="EMBL" id="OQP42889.1"/>
    </source>
</evidence>
<dbReference type="InterPro" id="IPR036942">
    <property type="entry name" value="Beta-barrel_TonB_sf"/>
</dbReference>
<evidence type="ECO:0000259" key="8">
    <source>
        <dbReference type="Pfam" id="PF07715"/>
    </source>
</evidence>
<evidence type="ECO:0000256" key="2">
    <source>
        <dbReference type="ARBA" id="ARBA00022448"/>
    </source>
</evidence>
<dbReference type="InterPro" id="IPR023996">
    <property type="entry name" value="TonB-dep_OMP_SusC/RagA"/>
</dbReference>
<keyword evidence="4 7" id="KW-0812">Transmembrane</keyword>
<organism evidence="9 10">
    <name type="scientific">Niastella yeongjuensis</name>
    <dbReference type="NCBI Taxonomy" id="354355"/>
    <lineage>
        <taxon>Bacteria</taxon>
        <taxon>Pseudomonadati</taxon>
        <taxon>Bacteroidota</taxon>
        <taxon>Chitinophagia</taxon>
        <taxon>Chitinophagales</taxon>
        <taxon>Chitinophagaceae</taxon>
        <taxon>Niastella</taxon>
    </lineage>
</organism>
<accession>A0A1V9E9W6</accession>
<dbReference type="InterPro" id="IPR039426">
    <property type="entry name" value="TonB-dep_rcpt-like"/>
</dbReference>
<keyword evidence="5 7" id="KW-0472">Membrane</keyword>
<dbReference type="PROSITE" id="PS52016">
    <property type="entry name" value="TONB_DEPENDENT_REC_3"/>
    <property type="match status" value="1"/>
</dbReference>
<reference evidence="10" key="1">
    <citation type="submission" date="2016-04" db="EMBL/GenBank/DDBJ databases">
        <authorList>
            <person name="Chen L."/>
            <person name="Zhuang W."/>
            <person name="Wang G."/>
        </authorList>
    </citation>
    <scope>NUCLEOTIDE SEQUENCE [LARGE SCALE GENOMIC DNA]</scope>
    <source>
        <strain evidence="10">17621</strain>
    </source>
</reference>
<dbReference type="FunFam" id="2.170.130.10:FF:000008">
    <property type="entry name" value="SusC/RagA family TonB-linked outer membrane protein"/>
    <property type="match status" value="1"/>
</dbReference>
<keyword evidence="10" id="KW-1185">Reference proteome</keyword>
<dbReference type="OrthoDB" id="9768177at2"/>
<sequence>MIATIRKFCLLLFILWLCLPYESAAQQKRIFGKVFNASNLPMPGINVQLKGTNIGTFTDTKGVFTLTIPETKQAIIVVSAVGFTTQEVDVTNSNGEVTVSLAEQVTQLGDVVVVGYGTARKKDLTGSVGSVALSSVDKTPVFGTGQLMQGRVAGVQVTQTNAQPGSSFTVRIRGTNSISSSSDPLYVVDGYAGADIAALNPNDIVSVDVLKDASATAIYGSRGANGVVMITTRRGTAGRKSLTFDAYSGVQQVAKKLDMMDAKQYAEFMNETYANLNPTSSKRPFSDAQVAKLGKGTDWQDELFRSAQMSNFNLGFSGGNTDSRYYLSMNYFTQDGIIINSNYKRGNVRFNLDSKVSEKIKIGLNTQISYDNQLRANVNTTGGSTGGTLLDALLFNPGIPVYDSTGAFTYQNDPKDYSIIAGNPVAAATLNSDKAKNIRLFGNFFAEYELAKGLKLRTSFGGEYRNYRNDVFRPSTTYLGALSGGGYAQVVTNNNYNWLNENTITYDKTFNKIHSINLLGGFTYQEFKNASVTSTVTGLSTNMLGTDNLSIGGANDGSNTTLNTLASFLGRLNYRLLDRYLFTFTFRADGSSRFGVNNKWGYFPSGAFAWRVKEENFLKDVNAISDLKFRASYGATGNQEIPSYLSLKQYQPNTYWLGQARVNGFSPSNLYNPNLRWESTSALDLGFDLSVLDSRVQLSADYYRKKTTKLLYDVLLPATSGFNAMTQNLGSVQNQGIELAINTINIDKKSIKWSTAFNISANRNKVLDLGPYTSQFTGNVSSNLFPGGKTSSILQVGKPIGEFYGYVFDGIWQSTDQITKSGTKQKVKPGDPIYKDLNGDNDLDATNDRTIIGHALPKFTYGFTSNLTVNRFNLYVLIQGVQGVDILNENKIEMEAGNAYANKFAYVYTDTWRGEGTSNTLPSAGNTLRRNLGVTSDMIENGSYLRFKTITLTYDLPLPKLSTVFKTASVYATAQNLFTITDYSGYDPEVNSYPNSQGNYTSLSVDYNPYPNIKTYTVGLKLGF</sequence>
<dbReference type="InterPro" id="IPR037066">
    <property type="entry name" value="Plug_dom_sf"/>
</dbReference>